<dbReference type="GO" id="GO:0005737">
    <property type="term" value="C:cytoplasm"/>
    <property type="evidence" value="ECO:0007669"/>
    <property type="project" value="TreeGrafter"/>
</dbReference>
<organism evidence="5 6">
    <name type="scientific">Escherichia coli DEC2D</name>
    <dbReference type="NCBI Taxonomy" id="868141"/>
    <lineage>
        <taxon>Bacteria</taxon>
        <taxon>Pseudomonadati</taxon>
        <taxon>Pseudomonadota</taxon>
        <taxon>Gammaproteobacteria</taxon>
        <taxon>Enterobacterales</taxon>
        <taxon>Enterobacteriaceae</taxon>
        <taxon>Escherichia</taxon>
    </lineage>
</organism>
<evidence type="ECO:0000256" key="3">
    <source>
        <dbReference type="SAM" id="Phobius"/>
    </source>
</evidence>
<keyword evidence="3" id="KW-0812">Transmembrane</keyword>
<proteinExistence type="predicted"/>
<feature type="domain" description="Carbohydrate kinase FGGY C-terminal" evidence="4">
    <location>
        <begin position="2"/>
        <end position="60"/>
    </location>
</feature>
<comment type="caution">
    <text evidence="5">The sequence shown here is derived from an EMBL/GenBank/DDBJ whole genome shotgun (WGS) entry which is preliminary data.</text>
</comment>
<name>A0A828U6M8_ECOLX</name>
<dbReference type="GO" id="GO:0019321">
    <property type="term" value="P:pentose metabolic process"/>
    <property type="evidence" value="ECO:0007669"/>
    <property type="project" value="TreeGrafter"/>
</dbReference>
<keyword evidence="3" id="KW-1133">Transmembrane helix</keyword>
<dbReference type="PANTHER" id="PTHR43435">
    <property type="entry name" value="RIBULOKINASE"/>
    <property type="match status" value="1"/>
</dbReference>
<dbReference type="PANTHER" id="PTHR43435:SF4">
    <property type="entry name" value="FGGY CARBOHYDRATE KINASE DOMAIN-CONTAINING PROTEIN"/>
    <property type="match status" value="1"/>
</dbReference>
<accession>A0A828U6M8</accession>
<reference evidence="5 6" key="1">
    <citation type="journal article" date="2012" name="J. Bacteriol.">
        <title>Draft Genome Sequences of the Diarrheagenic Escherichia coli Collection.</title>
        <authorList>
            <person name="Hazen T.H."/>
            <person name="Sahl J.W."/>
            <person name="Redman J.C."/>
            <person name="Morris C.R."/>
            <person name="Daugherty S.C."/>
            <person name="Chibucos M.C."/>
            <person name="Sengamalay N.A."/>
            <person name="Fraser-Liggett C.M."/>
            <person name="Steinsland H."/>
            <person name="Whittam T.S."/>
            <person name="Whittam B."/>
            <person name="Manning S.D."/>
            <person name="Rasko D.A."/>
        </authorList>
    </citation>
    <scope>NUCLEOTIDE SEQUENCE [LARGE SCALE GENOMIC DNA]</scope>
    <source>
        <strain evidence="5 6">DEC2D</strain>
    </source>
</reference>
<keyword evidence="2 5" id="KW-0418">Kinase</keyword>
<feature type="transmembrane region" description="Helical" evidence="3">
    <location>
        <begin position="42"/>
        <end position="60"/>
    </location>
</feature>
<keyword evidence="3" id="KW-0472">Membrane</keyword>
<dbReference type="InterPro" id="IPR043129">
    <property type="entry name" value="ATPase_NBD"/>
</dbReference>
<dbReference type="EMBL" id="AIFC01000024">
    <property type="protein sequence ID" value="EHU44412.1"/>
    <property type="molecule type" value="Genomic_DNA"/>
</dbReference>
<dbReference type="Proteomes" id="UP000005272">
    <property type="component" value="Unassembled WGS sequence"/>
</dbReference>
<keyword evidence="1" id="KW-0808">Transferase</keyword>
<evidence type="ECO:0000259" key="4">
    <source>
        <dbReference type="Pfam" id="PF02782"/>
    </source>
</evidence>
<protein>
    <submittedName>
        <fullName evidence="5">D-ribulokinase</fullName>
    </submittedName>
</protein>
<dbReference type="Pfam" id="PF02782">
    <property type="entry name" value="FGGY_C"/>
    <property type="match status" value="1"/>
</dbReference>
<gene>
    <name evidence="5" type="ORF">ECDEC2D_2548</name>
</gene>
<evidence type="ECO:0000313" key="5">
    <source>
        <dbReference type="EMBL" id="EHU44412.1"/>
    </source>
</evidence>
<dbReference type="AlphaFoldDB" id="A0A828U6M8"/>
<dbReference type="InterPro" id="IPR018485">
    <property type="entry name" value="FGGY_C"/>
</dbReference>
<evidence type="ECO:0000256" key="2">
    <source>
        <dbReference type="ARBA" id="ARBA00022777"/>
    </source>
</evidence>
<dbReference type="Gene3D" id="1.20.58.2240">
    <property type="match status" value="1"/>
</dbReference>
<dbReference type="GO" id="GO:0019150">
    <property type="term" value="F:D-ribulokinase activity"/>
    <property type="evidence" value="ECO:0007669"/>
    <property type="project" value="TreeGrafter"/>
</dbReference>
<evidence type="ECO:0000313" key="6">
    <source>
        <dbReference type="Proteomes" id="UP000005272"/>
    </source>
</evidence>
<sequence>MALAKGLHVVPEFLGNRAPFADPHARAVICGLGMECDQDNLLVLYVAGLCGIVYGLRQILMRNPLWA</sequence>
<dbReference type="SUPFAM" id="SSF53067">
    <property type="entry name" value="Actin-like ATPase domain"/>
    <property type="match status" value="1"/>
</dbReference>
<evidence type="ECO:0000256" key="1">
    <source>
        <dbReference type="ARBA" id="ARBA00022679"/>
    </source>
</evidence>